<dbReference type="Pfam" id="PF06620">
    <property type="entry name" value="DUF1150"/>
    <property type="match status" value="1"/>
</dbReference>
<organism evidence="1 2">
    <name type="scientific">Thioclava litoralis</name>
    <dbReference type="NCBI Taxonomy" id="3076557"/>
    <lineage>
        <taxon>Bacteria</taxon>
        <taxon>Pseudomonadati</taxon>
        <taxon>Pseudomonadota</taxon>
        <taxon>Alphaproteobacteria</taxon>
        <taxon>Rhodobacterales</taxon>
        <taxon>Paracoccaceae</taxon>
        <taxon>Thioclava</taxon>
    </lineage>
</organism>
<reference evidence="1 2" key="1">
    <citation type="submission" date="2023-09" db="EMBL/GenBank/DDBJ databases">
        <title>Thioclava shenzhenensis sp. nov., a multidrug resistant bacteria-antagonizing species isolated from coastal seawater.</title>
        <authorList>
            <person name="Long M."/>
        </authorList>
    </citation>
    <scope>NUCLEOTIDE SEQUENCE [LARGE SCALE GENOMIC DNA]</scope>
    <source>
        <strain evidence="1 2">FTW29</strain>
    </source>
</reference>
<dbReference type="RefSeq" id="WP_339107861.1">
    <property type="nucleotide sequence ID" value="NZ_CP135443.1"/>
</dbReference>
<proteinExistence type="predicted"/>
<accession>A0ABZ1DZ89</accession>
<gene>
    <name evidence="1" type="ORF">RPE78_02035</name>
</gene>
<evidence type="ECO:0000313" key="2">
    <source>
        <dbReference type="Proteomes" id="UP001623290"/>
    </source>
</evidence>
<keyword evidence="2" id="KW-1185">Reference proteome</keyword>
<dbReference type="Proteomes" id="UP001623290">
    <property type="component" value="Chromosome"/>
</dbReference>
<dbReference type="EMBL" id="CP135443">
    <property type="protein sequence ID" value="WRY34097.1"/>
    <property type="molecule type" value="Genomic_DNA"/>
</dbReference>
<name>A0ABZ1DZ89_9RHOB</name>
<evidence type="ECO:0000313" key="1">
    <source>
        <dbReference type="EMBL" id="WRY34097.1"/>
    </source>
</evidence>
<protein>
    <submittedName>
        <fullName evidence="1">DUF1150 family protein</fullName>
    </submittedName>
</protein>
<dbReference type="InterPro" id="IPR009531">
    <property type="entry name" value="DUF1150"/>
</dbReference>
<sequence>MHTKFDFAPEGQTDRIAYIRAVDAGDLPEEVKAQLGDVKQLYALHSSDGERLALVRDREMAFILARQNDLAPVTVH</sequence>